<evidence type="ECO:0000256" key="2">
    <source>
        <dbReference type="ARBA" id="ARBA00023043"/>
    </source>
</evidence>
<dbReference type="PROSITE" id="PS50088">
    <property type="entry name" value="ANK_REPEAT"/>
    <property type="match status" value="3"/>
</dbReference>
<dbReference type="Gene3D" id="1.25.40.20">
    <property type="entry name" value="Ankyrin repeat-containing domain"/>
    <property type="match status" value="1"/>
</dbReference>
<accession>A0A9W8TKN0</accession>
<comment type="caution">
    <text evidence="4">The sequence shown here is derived from an EMBL/GenBank/DDBJ whole genome shotgun (WGS) entry which is preliminary data.</text>
</comment>
<dbReference type="Pfam" id="PF00023">
    <property type="entry name" value="Ank"/>
    <property type="match status" value="1"/>
</dbReference>
<organism evidence="4 5">
    <name type="scientific">Xylaria arbuscula</name>
    <dbReference type="NCBI Taxonomy" id="114810"/>
    <lineage>
        <taxon>Eukaryota</taxon>
        <taxon>Fungi</taxon>
        <taxon>Dikarya</taxon>
        <taxon>Ascomycota</taxon>
        <taxon>Pezizomycotina</taxon>
        <taxon>Sordariomycetes</taxon>
        <taxon>Xylariomycetidae</taxon>
        <taxon>Xylariales</taxon>
        <taxon>Xylariaceae</taxon>
        <taxon>Xylaria</taxon>
    </lineage>
</organism>
<dbReference type="Proteomes" id="UP001148614">
    <property type="component" value="Unassembled WGS sequence"/>
</dbReference>
<dbReference type="SMART" id="SM00248">
    <property type="entry name" value="ANK"/>
    <property type="match status" value="3"/>
</dbReference>
<dbReference type="Pfam" id="PF12796">
    <property type="entry name" value="Ank_2"/>
    <property type="match status" value="1"/>
</dbReference>
<dbReference type="EMBL" id="JANPWZ010000971">
    <property type="protein sequence ID" value="KAJ3570077.1"/>
    <property type="molecule type" value="Genomic_DNA"/>
</dbReference>
<dbReference type="PANTHER" id="PTHR24126:SF64">
    <property type="entry name" value="ANKYRIN REPEAT FAMILY PROTEIN"/>
    <property type="match status" value="1"/>
</dbReference>
<evidence type="ECO:0000313" key="5">
    <source>
        <dbReference type="Proteomes" id="UP001148614"/>
    </source>
</evidence>
<dbReference type="InterPro" id="IPR036770">
    <property type="entry name" value="Ankyrin_rpt-contain_sf"/>
</dbReference>
<feature type="repeat" description="ANK" evidence="3">
    <location>
        <begin position="34"/>
        <end position="66"/>
    </location>
</feature>
<feature type="repeat" description="ANK" evidence="3">
    <location>
        <begin position="67"/>
        <end position="101"/>
    </location>
</feature>
<evidence type="ECO:0008006" key="6">
    <source>
        <dbReference type="Google" id="ProtNLM"/>
    </source>
</evidence>
<name>A0A9W8TKN0_9PEZI</name>
<reference evidence="4" key="1">
    <citation type="submission" date="2022-07" db="EMBL/GenBank/DDBJ databases">
        <title>Genome Sequence of Xylaria arbuscula.</title>
        <authorList>
            <person name="Buettner E."/>
        </authorList>
    </citation>
    <scope>NUCLEOTIDE SEQUENCE</scope>
    <source>
        <strain evidence="4">VT107</strain>
    </source>
</reference>
<evidence type="ECO:0000313" key="4">
    <source>
        <dbReference type="EMBL" id="KAJ3570077.1"/>
    </source>
</evidence>
<proteinExistence type="predicted"/>
<evidence type="ECO:0000256" key="3">
    <source>
        <dbReference type="PROSITE-ProRule" id="PRU00023"/>
    </source>
</evidence>
<keyword evidence="2 3" id="KW-0040">ANK repeat</keyword>
<protein>
    <recommendedName>
        <fullName evidence="6">Ankyrin repeat domain-containing protein</fullName>
    </recommendedName>
</protein>
<sequence length="178" mass="19662">MTTDIFDAVRSGDFYRAQAFVSNNTYKANVRNEVGMTPLHLAAYTGDRDIVAMLLYWNADVKATSPDESTPLHWASRAGLSYAGVAQELLMSGAEVNAKDVFQSTPLHAAAQQESLEVVKVLLKYGADRLAKDRFGFTPLAYARKDGQVARLLRGPQTSRRISIFNPAYAYTYAAKDM</sequence>
<evidence type="ECO:0000256" key="1">
    <source>
        <dbReference type="ARBA" id="ARBA00022737"/>
    </source>
</evidence>
<dbReference type="PANTHER" id="PTHR24126">
    <property type="entry name" value="ANKYRIN REPEAT, PH AND SEC7 DOMAIN CONTAINING PROTEIN SECG-RELATED"/>
    <property type="match status" value="1"/>
</dbReference>
<dbReference type="PROSITE" id="PS50297">
    <property type="entry name" value="ANK_REP_REGION"/>
    <property type="match status" value="3"/>
</dbReference>
<dbReference type="InterPro" id="IPR002110">
    <property type="entry name" value="Ankyrin_rpt"/>
</dbReference>
<dbReference type="SUPFAM" id="SSF48403">
    <property type="entry name" value="Ankyrin repeat"/>
    <property type="match status" value="1"/>
</dbReference>
<dbReference type="AlphaFoldDB" id="A0A9W8TKN0"/>
<dbReference type="PRINTS" id="PR01415">
    <property type="entry name" value="ANKYRIN"/>
</dbReference>
<keyword evidence="1" id="KW-0677">Repeat</keyword>
<gene>
    <name evidence="4" type="ORF">NPX13_g5855</name>
</gene>
<feature type="repeat" description="ANK" evidence="3">
    <location>
        <begin position="102"/>
        <end position="134"/>
    </location>
</feature>
<keyword evidence="5" id="KW-1185">Reference proteome</keyword>